<proteinExistence type="predicted"/>
<evidence type="ECO:0000313" key="2">
    <source>
        <dbReference type="EMBL" id="PIS18066.1"/>
    </source>
</evidence>
<evidence type="ECO:0000256" key="1">
    <source>
        <dbReference type="SAM" id="Phobius"/>
    </source>
</evidence>
<dbReference type="InterPro" id="IPR019277">
    <property type="entry name" value="DUF2304"/>
</dbReference>
<reference evidence="3" key="1">
    <citation type="submission" date="2017-09" db="EMBL/GenBank/DDBJ databases">
        <title>Depth-based differentiation of microbial function through sediment-hosted aquifers and enrichment of novel symbionts in the deep terrestrial subsurface.</title>
        <authorList>
            <person name="Probst A.J."/>
            <person name="Ladd B."/>
            <person name="Jarett J.K."/>
            <person name="Geller-Mcgrath D.E."/>
            <person name="Sieber C.M.K."/>
            <person name="Emerson J.B."/>
            <person name="Anantharaman K."/>
            <person name="Thomas B.C."/>
            <person name="Malmstrom R."/>
            <person name="Stieglmeier M."/>
            <person name="Klingl A."/>
            <person name="Woyke T."/>
            <person name="Ryan C.M."/>
            <person name="Banfield J.F."/>
        </authorList>
    </citation>
    <scope>NUCLEOTIDE SEQUENCE [LARGE SCALE GENOMIC DNA]</scope>
</reference>
<evidence type="ECO:0000313" key="3">
    <source>
        <dbReference type="Proteomes" id="UP000229574"/>
    </source>
</evidence>
<name>A0A2H0WZI2_9BACT</name>
<comment type="caution">
    <text evidence="2">The sequence shown here is derived from an EMBL/GenBank/DDBJ whole genome shotgun (WGS) entry which is preliminary data.</text>
</comment>
<feature type="transmembrane region" description="Helical" evidence="1">
    <location>
        <begin position="59"/>
        <end position="82"/>
    </location>
</feature>
<dbReference type="EMBL" id="PEYY01000057">
    <property type="protein sequence ID" value="PIS18066.1"/>
    <property type="molecule type" value="Genomic_DNA"/>
</dbReference>
<keyword evidence="1" id="KW-0472">Membrane</keyword>
<dbReference type="Proteomes" id="UP000229574">
    <property type="component" value="Unassembled WGS sequence"/>
</dbReference>
<organism evidence="2 3">
    <name type="scientific">Candidatus Collierbacteria bacterium CG09_land_8_20_14_0_10_46_12</name>
    <dbReference type="NCBI Taxonomy" id="1974533"/>
    <lineage>
        <taxon>Bacteria</taxon>
        <taxon>Candidatus Collieribacteriota</taxon>
    </lineage>
</organism>
<evidence type="ECO:0008006" key="4">
    <source>
        <dbReference type="Google" id="ProtNLM"/>
    </source>
</evidence>
<feature type="transmembrane region" description="Helical" evidence="1">
    <location>
        <begin position="35"/>
        <end position="53"/>
    </location>
</feature>
<feature type="transmembrane region" description="Helical" evidence="1">
    <location>
        <begin position="6"/>
        <end position="23"/>
    </location>
</feature>
<protein>
    <recommendedName>
        <fullName evidence="4">DUF2304 domain-containing protein</fullName>
    </recommendedName>
</protein>
<sequence length="107" mass="12525">MMGIQILSVTFIFLMLYVVRIHYKKGELPKVEAIFWASILFVVGILVMVSQSADYIRRLFAVTRLTDVIVIFSFMGVFVLLIENRIQINKLRTRLERLVRDRAMDSK</sequence>
<dbReference type="Pfam" id="PF10066">
    <property type="entry name" value="DUF2304"/>
    <property type="match status" value="1"/>
</dbReference>
<keyword evidence="1" id="KW-1133">Transmembrane helix</keyword>
<gene>
    <name evidence="2" type="ORF">COT54_01305</name>
</gene>
<accession>A0A2H0WZI2</accession>
<keyword evidence="1" id="KW-0812">Transmembrane</keyword>
<dbReference type="AlphaFoldDB" id="A0A2H0WZI2"/>